<dbReference type="AlphaFoldDB" id="A0A085LMT9"/>
<evidence type="ECO:0000313" key="3">
    <source>
        <dbReference type="Proteomes" id="UP000030764"/>
    </source>
</evidence>
<dbReference type="Proteomes" id="UP000030764">
    <property type="component" value="Unassembled WGS sequence"/>
</dbReference>
<dbReference type="EMBL" id="KL363381">
    <property type="protein sequence ID" value="KFD46285.1"/>
    <property type="molecule type" value="Genomic_DNA"/>
</dbReference>
<dbReference type="Proteomes" id="UP000030758">
    <property type="component" value="Unassembled WGS sequence"/>
</dbReference>
<dbReference type="EMBL" id="KL367681">
    <property type="protein sequence ID" value="KFD60263.1"/>
    <property type="molecule type" value="Genomic_DNA"/>
</dbReference>
<evidence type="ECO:0000313" key="2">
    <source>
        <dbReference type="EMBL" id="KFD60263.1"/>
    </source>
</evidence>
<keyword evidence="3" id="KW-1185">Reference proteome</keyword>
<gene>
    <name evidence="1" type="ORF">M513_12846</name>
    <name evidence="2" type="ORF">M514_12846</name>
</gene>
<accession>A0A085LMT9</accession>
<proteinExistence type="predicted"/>
<sequence length="76" mass="8355">MTGLNFDPSISDIPTLLILLPAKPADLIDAVLVKTIYGHSMSKCQMWVANFVKVHAFLELPSSSDAAKLYLYGILF</sequence>
<organism evidence="1 3">
    <name type="scientific">Trichuris suis</name>
    <name type="common">pig whipworm</name>
    <dbReference type="NCBI Taxonomy" id="68888"/>
    <lineage>
        <taxon>Eukaryota</taxon>
        <taxon>Metazoa</taxon>
        <taxon>Ecdysozoa</taxon>
        <taxon>Nematoda</taxon>
        <taxon>Enoplea</taxon>
        <taxon>Dorylaimia</taxon>
        <taxon>Trichinellida</taxon>
        <taxon>Trichuridae</taxon>
        <taxon>Trichuris</taxon>
    </lineage>
</organism>
<name>A0A085LMT9_9BILA</name>
<reference evidence="1 3" key="1">
    <citation type="journal article" date="2014" name="Nat. Genet.">
        <title>Genome and transcriptome of the porcine whipworm Trichuris suis.</title>
        <authorList>
            <person name="Jex A.R."/>
            <person name="Nejsum P."/>
            <person name="Schwarz E.M."/>
            <person name="Hu L."/>
            <person name="Young N.D."/>
            <person name="Hall R.S."/>
            <person name="Korhonen P.K."/>
            <person name="Liao S."/>
            <person name="Thamsborg S."/>
            <person name="Xia J."/>
            <person name="Xu P."/>
            <person name="Wang S."/>
            <person name="Scheerlinck J.P."/>
            <person name="Hofmann A."/>
            <person name="Sternberg P.W."/>
            <person name="Wang J."/>
            <person name="Gasser R.B."/>
        </authorList>
    </citation>
    <scope>NUCLEOTIDE SEQUENCE [LARGE SCALE GENOMIC DNA]</scope>
    <source>
        <strain evidence="2">DCEP-RM93F</strain>
        <strain evidence="1">DCEP-RM93M</strain>
    </source>
</reference>
<protein>
    <submittedName>
        <fullName evidence="1">Uncharacterized protein</fullName>
    </submittedName>
</protein>
<evidence type="ECO:0000313" key="1">
    <source>
        <dbReference type="EMBL" id="KFD46285.1"/>
    </source>
</evidence>